<dbReference type="PANTHER" id="PTHR30027">
    <property type="entry name" value="RIBOSOMAL RNA SMALL SUBUNIT METHYLTRANSFERASE E"/>
    <property type="match status" value="1"/>
</dbReference>
<comment type="subcellular location">
    <subcellularLocation>
        <location evidence="1 10">Cytoplasm</location>
    </subcellularLocation>
</comment>
<sequence length="239" mass="27432">MHLFYTPDITGNEYTLPEEESKHCIKVLRLEAGDRVSLIDGKGGFYTCEIIQPNAKRCEVKCIEKIEHYGQREFRVHIAIAPTKNIERIEWFLEKCTEIGIDEITPLLCEHSERKIIKPDRLEKVIVSAMKQSLKAYLPELHPMTPFDDFVQARREGVKCIAHCDEDNKKRLDEAYLPDQPITILIGPEGDFSSREIELAKNNGFIPLTLGESRLRTETAGIVACHSINFIQETRVKHD</sequence>
<dbReference type="PANTHER" id="PTHR30027:SF3">
    <property type="entry name" value="16S RRNA (URACIL(1498)-N(3))-METHYLTRANSFERASE"/>
    <property type="match status" value="1"/>
</dbReference>
<evidence type="ECO:0000256" key="7">
    <source>
        <dbReference type="ARBA" id="ARBA00022691"/>
    </source>
</evidence>
<dbReference type="GO" id="GO:0008168">
    <property type="term" value="F:methyltransferase activity"/>
    <property type="evidence" value="ECO:0007669"/>
    <property type="project" value="UniProtKB-KW"/>
</dbReference>
<evidence type="ECO:0000256" key="10">
    <source>
        <dbReference type="PIRNR" id="PIRNR015601"/>
    </source>
</evidence>
<dbReference type="Gene3D" id="3.40.1280.10">
    <property type="match status" value="1"/>
</dbReference>
<dbReference type="InterPro" id="IPR029026">
    <property type="entry name" value="tRNA_m1G_MTases_N"/>
</dbReference>
<evidence type="ECO:0000256" key="1">
    <source>
        <dbReference type="ARBA" id="ARBA00004496"/>
    </source>
</evidence>
<dbReference type="Proteomes" id="UP000646484">
    <property type="component" value="Unassembled WGS sequence"/>
</dbReference>
<keyword evidence="4 10" id="KW-0698">rRNA processing</keyword>
<gene>
    <name evidence="13" type="ORF">H8S64_14210</name>
</gene>
<comment type="similarity">
    <text evidence="2 10">Belongs to the RNA methyltransferase RsmE family.</text>
</comment>
<dbReference type="GO" id="GO:0032259">
    <property type="term" value="P:methylation"/>
    <property type="evidence" value="ECO:0007669"/>
    <property type="project" value="UniProtKB-KW"/>
</dbReference>
<name>A0ABR7D2R2_9BACT</name>
<dbReference type="NCBIfam" id="TIGR00046">
    <property type="entry name" value="RsmE family RNA methyltransferase"/>
    <property type="match status" value="1"/>
</dbReference>
<dbReference type="PIRSF" id="PIRSF015601">
    <property type="entry name" value="MTase_slr0722"/>
    <property type="match status" value="1"/>
</dbReference>
<dbReference type="EMBL" id="JACOOH010000006">
    <property type="protein sequence ID" value="MBC5622253.1"/>
    <property type="molecule type" value="Genomic_DNA"/>
</dbReference>
<dbReference type="EC" id="2.1.1.193" evidence="10"/>
<comment type="catalytic activity">
    <reaction evidence="9 10">
        <text>uridine(1498) in 16S rRNA + S-adenosyl-L-methionine = N(3)-methyluridine(1498) in 16S rRNA + S-adenosyl-L-homocysteine + H(+)</text>
        <dbReference type="Rhea" id="RHEA:42920"/>
        <dbReference type="Rhea" id="RHEA-COMP:10283"/>
        <dbReference type="Rhea" id="RHEA-COMP:10284"/>
        <dbReference type="ChEBI" id="CHEBI:15378"/>
        <dbReference type="ChEBI" id="CHEBI:57856"/>
        <dbReference type="ChEBI" id="CHEBI:59789"/>
        <dbReference type="ChEBI" id="CHEBI:65315"/>
        <dbReference type="ChEBI" id="CHEBI:74502"/>
        <dbReference type="EC" id="2.1.1.193"/>
    </reaction>
</comment>
<dbReference type="Pfam" id="PF04452">
    <property type="entry name" value="Methyltrans_RNA"/>
    <property type="match status" value="1"/>
</dbReference>
<evidence type="ECO:0000259" key="11">
    <source>
        <dbReference type="Pfam" id="PF04452"/>
    </source>
</evidence>
<dbReference type="RefSeq" id="WP_186976854.1">
    <property type="nucleotide sequence ID" value="NZ_JACOOH010000006.1"/>
</dbReference>
<evidence type="ECO:0000256" key="3">
    <source>
        <dbReference type="ARBA" id="ARBA00022490"/>
    </source>
</evidence>
<evidence type="ECO:0000259" key="12">
    <source>
        <dbReference type="Pfam" id="PF20260"/>
    </source>
</evidence>
<keyword evidence="6 10" id="KW-0808">Transferase</keyword>
<evidence type="ECO:0000256" key="4">
    <source>
        <dbReference type="ARBA" id="ARBA00022552"/>
    </source>
</evidence>
<dbReference type="InterPro" id="IPR029028">
    <property type="entry name" value="Alpha/beta_knot_MTases"/>
</dbReference>
<dbReference type="SUPFAM" id="SSF75217">
    <property type="entry name" value="alpha/beta knot"/>
    <property type="match status" value="1"/>
</dbReference>
<comment type="caution">
    <text evidence="13">The sequence shown here is derived from an EMBL/GenBank/DDBJ whole genome shotgun (WGS) entry which is preliminary data.</text>
</comment>
<dbReference type="InterPro" id="IPR015947">
    <property type="entry name" value="PUA-like_sf"/>
</dbReference>
<evidence type="ECO:0000256" key="9">
    <source>
        <dbReference type="ARBA" id="ARBA00047944"/>
    </source>
</evidence>
<dbReference type="SUPFAM" id="SSF88697">
    <property type="entry name" value="PUA domain-like"/>
    <property type="match status" value="1"/>
</dbReference>
<dbReference type="InterPro" id="IPR046887">
    <property type="entry name" value="RsmE_PUA-like"/>
</dbReference>
<dbReference type="InterPro" id="IPR006700">
    <property type="entry name" value="RsmE"/>
</dbReference>
<evidence type="ECO:0000313" key="14">
    <source>
        <dbReference type="Proteomes" id="UP000646484"/>
    </source>
</evidence>
<keyword evidence="14" id="KW-1185">Reference proteome</keyword>
<protein>
    <recommendedName>
        <fullName evidence="10">Ribosomal RNA small subunit methyltransferase E</fullName>
        <ecNumber evidence="10">2.1.1.193</ecNumber>
    </recommendedName>
</protein>
<evidence type="ECO:0000256" key="8">
    <source>
        <dbReference type="ARBA" id="ARBA00025699"/>
    </source>
</evidence>
<dbReference type="Pfam" id="PF20260">
    <property type="entry name" value="PUA_4"/>
    <property type="match status" value="1"/>
</dbReference>
<keyword evidence="7 10" id="KW-0949">S-adenosyl-L-methionine</keyword>
<comment type="function">
    <text evidence="8 10">Specifically methylates the N3 position of the uracil ring of uridine 1498 (m3U1498) in 16S rRNA. Acts on the fully assembled 30S ribosomal subunit.</text>
</comment>
<dbReference type="InterPro" id="IPR046886">
    <property type="entry name" value="RsmE_MTase_dom"/>
</dbReference>
<organism evidence="13 14">
    <name type="scientific">Butyricimonas hominis</name>
    <dbReference type="NCBI Taxonomy" id="2763032"/>
    <lineage>
        <taxon>Bacteria</taxon>
        <taxon>Pseudomonadati</taxon>
        <taxon>Bacteroidota</taxon>
        <taxon>Bacteroidia</taxon>
        <taxon>Bacteroidales</taxon>
        <taxon>Odoribacteraceae</taxon>
        <taxon>Butyricimonas</taxon>
    </lineage>
</organism>
<evidence type="ECO:0000256" key="2">
    <source>
        <dbReference type="ARBA" id="ARBA00005528"/>
    </source>
</evidence>
<evidence type="ECO:0000256" key="6">
    <source>
        <dbReference type="ARBA" id="ARBA00022679"/>
    </source>
</evidence>
<feature type="domain" description="Ribosomal RNA small subunit methyltransferase E methyltransferase" evidence="11">
    <location>
        <begin position="73"/>
        <end position="228"/>
    </location>
</feature>
<dbReference type="CDD" id="cd18084">
    <property type="entry name" value="RsmE-like"/>
    <property type="match status" value="1"/>
</dbReference>
<keyword evidence="5 10" id="KW-0489">Methyltransferase</keyword>
<dbReference type="Gene3D" id="2.40.240.20">
    <property type="entry name" value="Hypothetical PUA domain-like, domain 1"/>
    <property type="match status" value="1"/>
</dbReference>
<proteinExistence type="inferred from homology"/>
<evidence type="ECO:0000313" key="13">
    <source>
        <dbReference type="EMBL" id="MBC5622253.1"/>
    </source>
</evidence>
<dbReference type="NCBIfam" id="NF008702">
    <property type="entry name" value="PRK11713.6-1"/>
    <property type="match status" value="1"/>
</dbReference>
<keyword evidence="3 10" id="KW-0963">Cytoplasm</keyword>
<evidence type="ECO:0000256" key="5">
    <source>
        <dbReference type="ARBA" id="ARBA00022603"/>
    </source>
</evidence>
<accession>A0ABR7D2R2</accession>
<feature type="domain" description="Ribosomal RNA small subunit methyltransferase E PUA-like" evidence="12">
    <location>
        <begin position="16"/>
        <end position="61"/>
    </location>
</feature>
<reference evidence="13 14" key="1">
    <citation type="submission" date="2020-08" db="EMBL/GenBank/DDBJ databases">
        <title>Genome public.</title>
        <authorList>
            <person name="Liu C."/>
            <person name="Sun Q."/>
        </authorList>
    </citation>
    <scope>NUCLEOTIDE SEQUENCE [LARGE SCALE GENOMIC DNA]</scope>
    <source>
        <strain evidence="13 14">NSJ-56</strain>
    </source>
</reference>